<evidence type="ECO:0000313" key="2">
    <source>
        <dbReference type="EMBL" id="ETO11305.1"/>
    </source>
</evidence>
<evidence type="ECO:0000259" key="1">
    <source>
        <dbReference type="PROSITE" id="PS50086"/>
    </source>
</evidence>
<evidence type="ECO:0000313" key="3">
    <source>
        <dbReference type="Proteomes" id="UP000023152"/>
    </source>
</evidence>
<dbReference type="SUPFAM" id="SSF47923">
    <property type="entry name" value="Ypt/Rab-GAP domain of gyp1p"/>
    <property type="match status" value="1"/>
</dbReference>
<dbReference type="GO" id="GO:0099041">
    <property type="term" value="P:vesicle tethering to Golgi"/>
    <property type="evidence" value="ECO:0007669"/>
    <property type="project" value="TreeGrafter"/>
</dbReference>
<reference evidence="2 3" key="1">
    <citation type="journal article" date="2013" name="Curr. Biol.">
        <title>The Genome of the Foraminiferan Reticulomyxa filosa.</title>
        <authorList>
            <person name="Glockner G."/>
            <person name="Hulsmann N."/>
            <person name="Schleicher M."/>
            <person name="Noegel A.A."/>
            <person name="Eichinger L."/>
            <person name="Gallinger C."/>
            <person name="Pawlowski J."/>
            <person name="Sierra R."/>
            <person name="Euteneuer U."/>
            <person name="Pillet L."/>
            <person name="Moustafa A."/>
            <person name="Platzer M."/>
            <person name="Groth M."/>
            <person name="Szafranski K."/>
            <person name="Schliwa M."/>
        </authorList>
    </citation>
    <scope>NUCLEOTIDE SEQUENCE [LARGE SCALE GENOMIC DNA]</scope>
</reference>
<feature type="domain" description="Rab-GAP TBC" evidence="1">
    <location>
        <begin position="1"/>
        <end position="157"/>
    </location>
</feature>
<keyword evidence="3" id="KW-1185">Reference proteome</keyword>
<dbReference type="GO" id="GO:0005802">
    <property type="term" value="C:trans-Golgi network"/>
    <property type="evidence" value="ECO:0007669"/>
    <property type="project" value="TreeGrafter"/>
</dbReference>
<dbReference type="GO" id="GO:0042147">
    <property type="term" value="P:retrograde transport, endosome to Golgi"/>
    <property type="evidence" value="ECO:0007669"/>
    <property type="project" value="InterPro"/>
</dbReference>
<gene>
    <name evidence="2" type="ORF">RFI_26070</name>
</gene>
<dbReference type="Pfam" id="PF00566">
    <property type="entry name" value="RabGAP-TBC"/>
    <property type="match status" value="1"/>
</dbReference>
<dbReference type="InterPro" id="IPR035969">
    <property type="entry name" value="Rab-GAP_TBC_sf"/>
</dbReference>
<sequence length="157" mass="18721">MGNDNSNSIEAEEKWKKNILLKPLRDNPPQLYNQRVIQADIERTRPTLKCFQETKTRREMEVILTEYCHRYEVSYKQGMNYILAPFLMVGITDRIDLFLCFQSFLELYLKSTFNDEEFGSLQCIFRLFRLLGQYHDPTLSAFLDQYEIVPEVCFFCT</sequence>
<dbReference type="InterPro" id="IPR039755">
    <property type="entry name" value="TBC1D23"/>
</dbReference>
<dbReference type="OrthoDB" id="1668230at2759"/>
<dbReference type="Proteomes" id="UP000023152">
    <property type="component" value="Unassembled WGS sequence"/>
</dbReference>
<dbReference type="InterPro" id="IPR000195">
    <property type="entry name" value="Rab-GAP-TBC_dom"/>
</dbReference>
<dbReference type="GO" id="GO:0005829">
    <property type="term" value="C:cytosol"/>
    <property type="evidence" value="ECO:0007669"/>
    <property type="project" value="GOC"/>
</dbReference>
<proteinExistence type="predicted"/>
<dbReference type="PANTHER" id="PTHR13297">
    <property type="entry name" value="TBC1 DOMAIN FAMILY MEMBER 23-RELATED"/>
    <property type="match status" value="1"/>
</dbReference>
<dbReference type="AlphaFoldDB" id="X6ME37"/>
<comment type="caution">
    <text evidence="2">The sequence shown here is derived from an EMBL/GenBank/DDBJ whole genome shotgun (WGS) entry which is preliminary data.</text>
</comment>
<organism evidence="2 3">
    <name type="scientific">Reticulomyxa filosa</name>
    <dbReference type="NCBI Taxonomy" id="46433"/>
    <lineage>
        <taxon>Eukaryota</taxon>
        <taxon>Sar</taxon>
        <taxon>Rhizaria</taxon>
        <taxon>Retaria</taxon>
        <taxon>Foraminifera</taxon>
        <taxon>Monothalamids</taxon>
        <taxon>Reticulomyxidae</taxon>
        <taxon>Reticulomyxa</taxon>
    </lineage>
</organism>
<dbReference type="Gene3D" id="1.10.8.270">
    <property type="entry name" value="putative rabgap domain of human tbc1 domain family member 14 like domains"/>
    <property type="match status" value="1"/>
</dbReference>
<dbReference type="PROSITE" id="PS50086">
    <property type="entry name" value="TBC_RABGAP"/>
    <property type="match status" value="1"/>
</dbReference>
<protein>
    <recommendedName>
        <fullName evidence="1">Rab-GAP TBC domain-containing protein</fullName>
    </recommendedName>
</protein>
<accession>X6ME37</accession>
<dbReference type="EMBL" id="ASPP01022582">
    <property type="protein sequence ID" value="ETO11305.1"/>
    <property type="molecule type" value="Genomic_DNA"/>
</dbReference>
<dbReference type="PANTHER" id="PTHR13297:SF5">
    <property type="entry name" value="TBC1 DOMAIN FAMILY MEMBER 23"/>
    <property type="match status" value="1"/>
</dbReference>
<name>X6ME37_RETFI</name>